<evidence type="ECO:0000259" key="4">
    <source>
        <dbReference type="PROSITE" id="PS50060"/>
    </source>
</evidence>
<feature type="disulfide bond" evidence="2">
    <location>
        <begin position="2399"/>
        <end position="2414"/>
    </location>
</feature>
<feature type="disulfide bond" evidence="2">
    <location>
        <begin position="340"/>
        <end position="355"/>
    </location>
</feature>
<feature type="region of interest" description="Disordered" evidence="3">
    <location>
        <begin position="1"/>
        <end position="26"/>
    </location>
</feature>
<reference evidence="5 6" key="1">
    <citation type="submission" date="2022-12" db="EMBL/GenBank/DDBJ databases">
        <title>Chromosome-level genome of Tegillarca granosa.</title>
        <authorList>
            <person name="Kim J."/>
        </authorList>
    </citation>
    <scope>NUCLEOTIDE SEQUENCE [LARGE SCALE GENOMIC DNA]</scope>
    <source>
        <strain evidence="5">Teg-2019</strain>
        <tissue evidence="5">Adductor muscle</tissue>
    </source>
</reference>
<feature type="disulfide bond" evidence="2">
    <location>
        <begin position="4110"/>
        <end position="4122"/>
    </location>
</feature>
<feature type="disulfide bond" evidence="2">
    <location>
        <begin position="2387"/>
        <end position="2405"/>
    </location>
</feature>
<feature type="domain" description="MAM" evidence="4">
    <location>
        <begin position="562"/>
        <end position="724"/>
    </location>
</feature>
<name>A0ABQ9E3V5_TEGGR</name>
<dbReference type="InterPro" id="IPR051560">
    <property type="entry name" value="MAM_domain-containing"/>
</dbReference>
<feature type="domain" description="MAM" evidence="4">
    <location>
        <begin position="2415"/>
        <end position="2580"/>
    </location>
</feature>
<dbReference type="InterPro" id="IPR023415">
    <property type="entry name" value="LDLR_class-A_CS"/>
</dbReference>
<dbReference type="CDD" id="cd06263">
    <property type="entry name" value="MAM"/>
    <property type="match status" value="23"/>
</dbReference>
<dbReference type="CDD" id="cd00112">
    <property type="entry name" value="LDLa"/>
    <property type="match status" value="18"/>
</dbReference>
<feature type="domain" description="MAM" evidence="4">
    <location>
        <begin position="1"/>
        <end position="149"/>
    </location>
</feature>
<feature type="disulfide bond" evidence="2">
    <location>
        <begin position="4648"/>
        <end position="4666"/>
    </location>
</feature>
<dbReference type="SMART" id="SM00137">
    <property type="entry name" value="MAM"/>
    <property type="match status" value="23"/>
</dbReference>
<dbReference type="InterPro" id="IPR013320">
    <property type="entry name" value="ConA-like_dom_sf"/>
</dbReference>
<feature type="disulfide bond" evidence="2">
    <location>
        <begin position="753"/>
        <end position="771"/>
    </location>
</feature>
<feature type="disulfide bond" evidence="2">
    <location>
        <begin position="523"/>
        <end position="535"/>
    </location>
</feature>
<feature type="disulfide bond" evidence="2">
    <location>
        <begin position="3888"/>
        <end position="3906"/>
    </location>
</feature>
<feature type="compositionally biased region" description="Low complexity" evidence="3">
    <location>
        <begin position="11"/>
        <end position="26"/>
    </location>
</feature>
<feature type="domain" description="MAM" evidence="4">
    <location>
        <begin position="356"/>
        <end position="516"/>
    </location>
</feature>
<dbReference type="Pfam" id="PF00057">
    <property type="entry name" value="Ldl_recept_a"/>
    <property type="match status" value="13"/>
</dbReference>
<feature type="disulfide bond" evidence="2">
    <location>
        <begin position="4332"/>
        <end position="4347"/>
    </location>
</feature>
<feature type="disulfide bond" evidence="2">
    <location>
        <begin position="1972"/>
        <end position="1987"/>
    </location>
</feature>
<dbReference type="Gene3D" id="4.10.400.10">
    <property type="entry name" value="Low-density Lipoprotein Receptor"/>
    <property type="match status" value="16"/>
</dbReference>
<evidence type="ECO:0000313" key="5">
    <source>
        <dbReference type="EMBL" id="KAJ8299825.1"/>
    </source>
</evidence>
<feature type="domain" description="MAM" evidence="4">
    <location>
        <begin position="1459"/>
        <end position="1618"/>
    </location>
</feature>
<feature type="domain" description="MAM" evidence="4">
    <location>
        <begin position="2196"/>
        <end position="2359"/>
    </location>
</feature>
<feature type="disulfide bond" evidence="2">
    <location>
        <begin position="2588"/>
        <end position="2600"/>
    </location>
</feature>
<dbReference type="SMART" id="SM00192">
    <property type="entry name" value="LDLa"/>
    <property type="match status" value="18"/>
</dbReference>
<feature type="disulfide bond" evidence="2">
    <location>
        <begin position="2176"/>
        <end position="2191"/>
    </location>
</feature>
<feature type="disulfide bond" evidence="2">
    <location>
        <begin position="530"/>
        <end position="548"/>
    </location>
</feature>
<feature type="domain" description="MAM" evidence="4">
    <location>
        <begin position="1989"/>
        <end position="2149"/>
    </location>
</feature>
<feature type="domain" description="MAM" evidence="4">
    <location>
        <begin position="3478"/>
        <end position="3643"/>
    </location>
</feature>
<feature type="domain" description="MAM" evidence="4">
    <location>
        <begin position="2627"/>
        <end position="2789"/>
    </location>
</feature>
<feature type="domain" description="MAM" evidence="4">
    <location>
        <begin position="781"/>
        <end position="948"/>
    </location>
</feature>
<feature type="disulfide bond" evidence="2">
    <location>
        <begin position="3881"/>
        <end position="3893"/>
    </location>
</feature>
<dbReference type="Proteomes" id="UP001217089">
    <property type="component" value="Unassembled WGS sequence"/>
</dbReference>
<feature type="disulfide bond" evidence="2">
    <location>
        <begin position="765"/>
        <end position="780"/>
    </location>
</feature>
<dbReference type="Gene3D" id="2.60.120.200">
    <property type="match status" value="23"/>
</dbReference>
<dbReference type="InterPro" id="IPR002172">
    <property type="entry name" value="LDrepeatLR_classA_rpt"/>
</dbReference>
<feature type="domain" description="MAM" evidence="4">
    <location>
        <begin position="1620"/>
        <end position="1781"/>
    </location>
</feature>
<feature type="domain" description="MAM" evidence="4">
    <location>
        <begin position="2842"/>
        <end position="3003"/>
    </location>
</feature>
<feature type="region of interest" description="Disordered" evidence="3">
    <location>
        <begin position="583"/>
        <end position="624"/>
    </location>
</feature>
<feature type="disulfide bond" evidence="2">
    <location>
        <begin position="2164"/>
        <end position="2182"/>
    </location>
</feature>
<dbReference type="SUPFAM" id="SSF57424">
    <property type="entry name" value="LDL receptor-like module"/>
    <property type="match status" value="16"/>
</dbReference>
<feature type="domain" description="MAM" evidence="4">
    <location>
        <begin position="151"/>
        <end position="318"/>
    </location>
</feature>
<feature type="disulfide bond" evidence="2">
    <location>
        <begin position="2813"/>
        <end position="2831"/>
    </location>
</feature>
<dbReference type="PROSITE" id="PS50060">
    <property type="entry name" value="MAM_2"/>
    <property type="match status" value="23"/>
</dbReference>
<feature type="disulfide bond" evidence="2">
    <location>
        <begin position="3252"/>
        <end position="3267"/>
    </location>
</feature>
<feature type="disulfide bond" evidence="2">
    <location>
        <begin position="4660"/>
        <end position="4675"/>
    </location>
</feature>
<feature type="disulfide bond" evidence="2">
    <location>
        <begin position="4117"/>
        <end position="4135"/>
    </location>
</feature>
<feature type="domain" description="MAM" evidence="4">
    <location>
        <begin position="955"/>
        <end position="1114"/>
    </location>
</feature>
<keyword evidence="6" id="KW-1185">Reference proteome</keyword>
<dbReference type="InterPro" id="IPR000998">
    <property type="entry name" value="MAM_dom"/>
</dbReference>
<feature type="disulfide bond" evidence="2">
    <location>
        <begin position="3010"/>
        <end position="3022"/>
    </location>
</feature>
<dbReference type="PROSITE" id="PS00740">
    <property type="entry name" value="MAM_1"/>
    <property type="match status" value="1"/>
</dbReference>
<proteinExistence type="predicted"/>
<feature type="disulfide bond" evidence="2">
    <location>
        <begin position="2806"/>
        <end position="2818"/>
    </location>
</feature>
<feature type="disulfide bond" evidence="2">
    <location>
        <begin position="3017"/>
        <end position="3035"/>
    </location>
</feature>
<feature type="domain" description="MAM" evidence="4">
    <location>
        <begin position="1116"/>
        <end position="1277"/>
    </location>
</feature>
<feature type="domain" description="MAM" evidence="4">
    <location>
        <begin position="3269"/>
        <end position="3430"/>
    </location>
</feature>
<evidence type="ECO:0000256" key="2">
    <source>
        <dbReference type="PROSITE-ProRule" id="PRU00124"/>
    </source>
</evidence>
<evidence type="ECO:0000313" key="6">
    <source>
        <dbReference type="Proteomes" id="UP001217089"/>
    </source>
</evidence>
<feature type="domain" description="MAM" evidence="4">
    <location>
        <begin position="3923"/>
        <end position="4090"/>
    </location>
</feature>
<feature type="domain" description="MAM" evidence="4">
    <location>
        <begin position="4146"/>
        <end position="4305"/>
    </location>
</feature>
<feature type="domain" description="MAM" evidence="4">
    <location>
        <begin position="3050"/>
        <end position="3211"/>
    </location>
</feature>
<comment type="caution">
    <text evidence="5">The sequence shown here is derived from an EMBL/GenBank/DDBJ whole genome shotgun (WGS) entry which is preliminary data.</text>
</comment>
<feature type="disulfide bond" evidence="2">
    <location>
        <begin position="2607"/>
        <end position="2622"/>
    </location>
</feature>
<feature type="disulfide bond" evidence="2">
    <location>
        <begin position="2825"/>
        <end position="2840"/>
    </location>
</feature>
<gene>
    <name evidence="5" type="ORF">KUTeg_023885</name>
</gene>
<organism evidence="5 6">
    <name type="scientific">Tegillarca granosa</name>
    <name type="common">Malaysian cockle</name>
    <name type="synonym">Anadara granosa</name>
    <dbReference type="NCBI Taxonomy" id="220873"/>
    <lineage>
        <taxon>Eukaryota</taxon>
        <taxon>Metazoa</taxon>
        <taxon>Spiralia</taxon>
        <taxon>Lophotrochozoa</taxon>
        <taxon>Mollusca</taxon>
        <taxon>Bivalvia</taxon>
        <taxon>Autobranchia</taxon>
        <taxon>Pteriomorphia</taxon>
        <taxon>Arcoida</taxon>
        <taxon>Arcoidea</taxon>
        <taxon>Arcidae</taxon>
        <taxon>Tegillarca</taxon>
    </lineage>
</organism>
<feature type="disulfide bond" evidence="2">
    <location>
        <begin position="4129"/>
        <end position="4144"/>
    </location>
</feature>
<feature type="compositionally biased region" description="Low complexity" evidence="3">
    <location>
        <begin position="587"/>
        <end position="599"/>
    </location>
</feature>
<feature type="domain" description="MAM" evidence="4">
    <location>
        <begin position="4352"/>
        <end position="4514"/>
    </location>
</feature>
<dbReference type="InterPro" id="IPR036055">
    <property type="entry name" value="LDL_receptor-like_sf"/>
</dbReference>
<feature type="domain" description="MAM" evidence="4">
    <location>
        <begin position="1783"/>
        <end position="1947"/>
    </location>
</feature>
<dbReference type="Pfam" id="PF00629">
    <property type="entry name" value="MAM"/>
    <property type="match status" value="23"/>
</dbReference>
<feature type="disulfide bond" evidence="2">
    <location>
        <begin position="746"/>
        <end position="758"/>
    </location>
</feature>
<keyword evidence="1 2" id="KW-1015">Disulfide bond</keyword>
<comment type="caution">
    <text evidence="2">Lacks conserved residue(s) required for the propagation of feature annotation.</text>
</comment>
<evidence type="ECO:0000256" key="3">
    <source>
        <dbReference type="SAM" id="MobiDB-lite"/>
    </source>
</evidence>
<feature type="domain" description="MAM" evidence="4">
    <location>
        <begin position="3708"/>
        <end position="3873"/>
    </location>
</feature>
<feature type="disulfide bond" evidence="2">
    <location>
        <begin position="2380"/>
        <end position="2392"/>
    </location>
</feature>
<feature type="disulfide bond" evidence="2">
    <location>
        <begin position="3445"/>
        <end position="3463"/>
    </location>
</feature>
<feature type="region of interest" description="Disordered" evidence="3">
    <location>
        <begin position="4087"/>
        <end position="4106"/>
    </location>
</feature>
<feature type="disulfide bond" evidence="2">
    <location>
        <begin position="4603"/>
        <end position="4615"/>
    </location>
</feature>
<protein>
    <recommendedName>
        <fullName evidence="4">MAM domain-containing protein</fullName>
    </recommendedName>
</protein>
<dbReference type="PRINTS" id="PR00261">
    <property type="entry name" value="LDLRECEPTOR"/>
</dbReference>
<dbReference type="PROSITE" id="PS01209">
    <property type="entry name" value="LDLRA_1"/>
    <property type="match status" value="11"/>
</dbReference>
<dbReference type="PANTHER" id="PTHR23282:SF146">
    <property type="entry name" value="RT07201P-RELATED"/>
    <property type="match status" value="1"/>
</dbReference>
<feature type="disulfide bond" evidence="2">
    <location>
        <begin position="4610"/>
        <end position="4628"/>
    </location>
</feature>
<feature type="disulfide bond" evidence="2">
    <location>
        <begin position="328"/>
        <end position="346"/>
    </location>
</feature>
<dbReference type="PROSITE" id="PS50068">
    <property type="entry name" value="LDLRA_2"/>
    <property type="match status" value="18"/>
</dbReference>
<feature type="disulfide bond" evidence="2">
    <location>
        <begin position="2595"/>
        <end position="2613"/>
    </location>
</feature>
<feature type="disulfide bond" evidence="2">
    <location>
        <begin position="3690"/>
        <end position="3705"/>
    </location>
</feature>
<dbReference type="SUPFAM" id="SSF49899">
    <property type="entry name" value="Concanavalin A-like lectins/glucanases"/>
    <property type="match status" value="23"/>
</dbReference>
<feature type="domain" description="MAM" evidence="4">
    <location>
        <begin position="1279"/>
        <end position="1439"/>
    </location>
</feature>
<dbReference type="PANTHER" id="PTHR23282">
    <property type="entry name" value="APICAL ENDOSOMAL GLYCOPROTEIN PRECURSOR"/>
    <property type="match status" value="1"/>
</dbReference>
<accession>A0ABQ9E3V5</accession>
<sequence>MQDKSDNFDWTRASGGTTSAGTGPSSDHTYGTKAGYYMFIETSSPRLPGDKARLISSTYQPTTGRCLTFFYHMFGRGVGTLNVHLKKQGRLTPPVWARNGNQGNMWRIGQLTLNSASPFQIVFEGIRGNTYTGDIAIDDLNIVDGPCPKPGNCDFESGLCTWSNDVTGDDFDWLRNQGSTASRNTGPNTDHTLRSTTGFYAFIESSSPRKPGDKAWLRSEVLSKTTASCLDFWYMMYGQNMGTLNLYMDSLGYQTTSTSLHTRLWTMTGNQGNKWNEVKINITNAGEFTLVFEGIVGNGYLSDIAVDDIKFTPGACPASSSAQTMFTCGNGQSIPSSKICDFKFDCTNKADESNCGNCTFDGQNGQCGWSDTSLGSYQWELQNNGTETKNTGPSGDHTLGNANGHYMYVDASNGRYSAKAQLSSPFLQQSASTCQMSFYYHMYGSSIGSLSVALNLNGRKTTLWQTAGNHGNQWNRKTVNIGRIADKFTIDFLATRRFSVYGDVAIDDVFFLNCALPPIQQSCSAGQFRCTRGSCVSSTRVCDLSDDCGDNSDEGLQCANVTKCTFSRSMCFWTQGKGDQFDWLRRTSPTPSGNTGPTNDHSSGLNSGGYLYTESSRPRKTGDTARILSPAFNPASPNDNCRFTFYYNMNGRTMGSLNIYTRTQSGIVTKVWQRQGNLGDVWNRGQLSLVNQQSFQVIIEGVIGRGFYSDIALDDTIFSPGCKLSTTTFATAVTIPPTPGSTLSPCGVGKFQCGDKTCINSVQVCNFIQDCKDGSDESTCGPCTFENGLCGWNDISTDRFVWTRHAGSQNQGKAVGPTSDHTVKNNNGHYVFVTGSSGVFYNQAVLQSPALPASSVNCEMNFWYYLNGQSIGTLIIKVQTNNTQNNIWMRLGSRQPGWNQGTAYIGKILGPINQGYHILISVLPSRGFTPSTSNVIAVDDISFSNCNPSTIPPNVTCNFESGFCNWQQATNDNFDWRRMNGSTASVGTGPRSDHTSGHGFYAYIESSRPQLPGYRAILTSPTLPPTQTQGHCLSFWYYMFGPTVAKLNIYLKTSYNNTLFWSKSGPQKDQWVLAQRQIVSNINYQLFIEGIVGKSYQSDIAIDDVTVILGPCPALPECNFENGFCGWTQSKLDEFDWSIGQNGTSSLGTGPKYDHTFGSDSGHFAYIESSSPRRPNDRAIITSPMYSANTRCMTFWYHMYGINIGSLNIYQQDLGGLPPTQIWARTGNMNNMWHKGQVTVQSHGLQYQIQIKGVRGNGYRGDIAIDDIKFFDGPCPPAGFCDFELDTCSWTNINGSDFDWLRDFGGTQSAGTGPRVDHTKGTASGHYMYIETSGRTLPGSKAWLMSDIQSPMVRGCFSFYYNMYGSSIGNLSVYTQVGTAPKVLLWTLSGNQGNVWKQALVTLTSSQKFVVIVEGRKGMSYTGDIAIDDLWITTSSCSNLPTTVTNIVTTPTVYPPSIIDCNFEHGTCSWIQDVKDDFDWSFHKGATTTGGTGPTTDHTLKNVNGQYIYIEVSGKQANKTARLISHIVNVPYQGICLKFWYNMYGPNVNRLSVLTKQSNSLARVWTRVGNQGPNWKYAQVHVTTQGNLMLVFEGMSGIRYDGDIALDDISMNQGICPPSADCDFENGLCGYVQETSDDFDWILNSGSTRSVSTGPLFDHTFGTSEGHYLYVESSAPRRYNDKARIDSVRYKANPTGNCLTFFYNMYGSQIGRLNVYKRSGISIGQRIWTLSGNQGNQWRKAFVTIQSSSDFIVTFEGVIGQGYHGDIAIDDIIMLSGSCPNPGSCDFEQDFCSWSNSRTGNDTFDWQRNKAKTTSSQTGPVNDHTLNSPYGTYVYIEASSPRVQGDKAWLLSQTFPGTTTTRCLSFWYNMHGNGMGTLNLKMSTFKGIVQLLWTIAGDQGPSWIQQQVEVTSPGSDYQLLFEGIVGSSYNSDMALDDIVMTTGKCLGSVTPPSQCAYHCKGDNKCISSNQLCDFNKDCVQGDDESMCGYNCDFENTTCMWTNSSRSNFIWQINQGATPDANTGPSTDHTTLSVNGHYIYVDASNGGTYNYADFISPVLKQSSTTCQVTFWYHMYGTGIGELRLYTRNAGSTIRTRVWNIKGNQGNIWNLAVVPIGRIRGPFQIILTARRQFSTLGDIAVDDIAFSGCALPVIGASCNSFNSFKCQRGSCISDNRVCDFADDCGDNSDENMCTSYNSGCNFEKGLCGWSQLKDDDFDWTLNAGSTRTIDTGPPHDHTLNSRYGHYMYIETSAPRRLGQKARLASVFFKPTSGTQSCSIRLFYFMFGIDVNTFNIYTRTQINGPQIKIFTHTGQIGEHYSRIEQRVTSTQPFQFIIEGVVGKSYKSDIAFDDVSFSQGCIVYNGTIPTGTPGLTIGTTPNPCPAGQMQCDNGHCIPVSQFCDFKYQCNDNSDEKNCGQCNFEQSQCGWQDISSDRYIWERHNGTTPSPVSGPTNDHTFGNQKVGNYIFVDSSKGSVYGRAILMSPVYGGLDSTCDINFAYHKSGSQGGYLRLYLIPPGVQPNSLKNRTLIWSVFGNQGNQWNTATAGIGRRQPGYRLVFESIHIQQSGDMAIDDVTFNHCALGTTNLTLCAPNQFHCKNGACIDTTLVCDFSDDCGDKSDELACSKYVQRCNFENNICNWIQDDTSNFHWSYTRGKTATTGTGPSYDHTLGNSSGHYIFIETSSPRVPGDKARLKSAVFSPTTTGMCVMRFFYHMHGTDINALNIYIEKFERGPRMLIWNLTGSQPDEWRRGSVSLNSNTPFRILIEGVRGNGYHGDIAIDDISFTPGCQVGSYYTLPIIHTTPNPQCGTGKLPCSNGVCIPWNNFCNFKKDCSDGSDEVNCPSQCNFEGGNLCHWTEDKNVNAVNWTIGMNKNPSGPGFDHTTGNSLGHYAYITPVGRSYRQVGRLLSPIYNQAGKTCNFSLWYNNNGTNVRLFRVLLKRGSSENELMRITSSVLNSAPGTWKPLQVLLPICAANFQIVLEATAYKRNTGYIAIDDLQFGQCQLDSPPNQCLLGQFSCKSGHCVPENLKCDFQTDCCDGTDEGRSVCSAYKMCSFDYNMCGWQQKTNDQFDWQRHRGPTSSFGTGPSADHTTGGPSGFFLYIETSRPQKPNDTARIYYNMPAQRGPCAIRFWYHMYGRHVGSLNVYMATLDYGTILLDNITSSQGNKWLRKEVALQSKSVAPYQVIIEGVVGPGYLGDIAIDDLTFTPGCGIPTTGIPPTVNPSGSTFMPNNCPSGQFQCVSDKKCINASQVCNFRQDCTDRSDEKQCPSSCDFETNTCGWNETPKDGFDWARANGGQTQNLQNMAPRKDNTFHNQNGYYMYIKDTTQGSPRGLNAVLKSPVYMVANSDCKIMFSYYTNGQHVGFLYLKLMEQGQTTTLWRQSKSMGDQWNRVTVGIGRRSNQFMLMFSKTTYSYQGITAVDDIQFKDCSMLPPVNICNTNYHFFCTNRVCIKKSQTCDLTDDCGDGSDEAIGLCSSYKRYNFESGIGDLMQGIDNVDDNFNWTLWSGKTPTTYTGPLWDHTFGTSVGHYMYMESSQQKYNQKAWLVTKPYFRTNGRNCVMRMYYFMSGIYVNQLNVYYRLYNSGPPTKLLFSRTGDQGAFWQRIDINLNVSASFQVVIEAKVGDSFLGDIAIDDLSFTPDCQYDGTPLPTPPTHTGVTVTTVKASHTKCNSETQFSCASDGSCINKVKMCDFRADCNDTSDETNCVKPQCFFNNGDSCGWTLQATSTGQADQTYKWKIDSGNTVTSGDYRPPTDATQKSSQGYYVWADSSRGSYNDHTELKSPVISKTGPQCTLVFSYWMEGPTLNSLSVITRFNNHSSHLYSIEGNHGASWQIAEVFIGPRENFRLIIQAKKGRSFRGDISVDNIIFQNCAPPEFELNGCKNNMYSCMNGYCINPDKQCDYADDCGDASDEDQLQCDQVYKGRCNFEHGICPTWFNEKTDDFDWSLSSSRTMTIGTGPLGDHTTRRSSGTFLYIESSSPRKPGQKARLASYIISGLSQNCQLRFWSHMYGSDIGTLAISKRYSFNAGGLVQIGSISGNQGDFWAIQKYDVSNTAGDKRDYEVIIEGSIGNGYHGDIAIDDISMTPGCERSQSSSLPGKPSTPAPTHGPCGADRYICRNNNCYGESDRCNFVDNCGDNTDESNCGTACTFESGLCGWTNSINDNADWKLQQGPTASKNTGPSTDHTVGTNTGHYMYVESSSPSHPRDKAELESSVYYESSPTCNMTFWYNMYGQTMGVLKVLVKTQNGQIQTLWKMNGNQGQAWKQASVPLPSYHKFSIAFEALAGTSYLGDMAIDDISFNNCQPAIVVKSCPDSQFRCSNGLQCIERRYRCDERTDCNDGSDEDNCQTFTGDCSFDQKNYTNACSWTQSKDDDADWKQGQYTPNANTGPSVDHRGTANGLFLYIDSSTMRSGDAARILTPYFPPSRGVCYVRFWYYMSGSPYMGPLRVYVYTNDSTSQLWWSKSGSQGQKWNYVNLLLGSSRPFRVMFEGIRGDEPQSDIAIDDVSFTRECSTGKPYVVPTGIICDRDSFLCAPKNLCYPNSWKCDGVIDCPNGVDEPPTCPTTPLPTGSTPKVVSKNTVAKTLSTLSPTTPHSTTTFVNLCGTKQFRCSNGDCLAKLYYCDGVADCKDGSDEPPTCLKCHKGYYYCKKLRQCINSPRCDGVDDCGDGTDESLCGLNACPPNFCQNGGICNAGQNQQVNCK</sequence>
<evidence type="ECO:0000256" key="1">
    <source>
        <dbReference type="ARBA" id="ARBA00023157"/>
    </source>
</evidence>
<dbReference type="EMBL" id="JARBDR010000921">
    <property type="protein sequence ID" value="KAJ8299825.1"/>
    <property type="molecule type" value="Genomic_DNA"/>
</dbReference>